<evidence type="ECO:0000313" key="2">
    <source>
        <dbReference type="EMBL" id="OGM31159.1"/>
    </source>
</evidence>
<feature type="coiled-coil region" evidence="1">
    <location>
        <begin position="147"/>
        <end position="184"/>
    </location>
</feature>
<evidence type="ECO:0000313" key="3">
    <source>
        <dbReference type="Proteomes" id="UP000178870"/>
    </source>
</evidence>
<organism evidence="2 3">
    <name type="scientific">Candidatus Woesebacteria bacterium RIFCSPHIGHO2_01_FULL_44_21</name>
    <dbReference type="NCBI Taxonomy" id="1802503"/>
    <lineage>
        <taxon>Bacteria</taxon>
        <taxon>Candidatus Woeseibacteriota</taxon>
    </lineage>
</organism>
<comment type="caution">
    <text evidence="2">The sequence shown here is derived from an EMBL/GenBank/DDBJ whole genome shotgun (WGS) entry which is preliminary data.</text>
</comment>
<dbReference type="EMBL" id="MGGP01000029">
    <property type="protein sequence ID" value="OGM31159.1"/>
    <property type="molecule type" value="Genomic_DNA"/>
</dbReference>
<dbReference type="Proteomes" id="UP000178870">
    <property type="component" value="Unassembled WGS sequence"/>
</dbReference>
<name>A0A1F7YW69_9BACT</name>
<evidence type="ECO:0000256" key="1">
    <source>
        <dbReference type="SAM" id="Coils"/>
    </source>
</evidence>
<keyword evidence="1" id="KW-0175">Coiled coil</keyword>
<proteinExistence type="predicted"/>
<dbReference type="AlphaFoldDB" id="A0A1F7YW69"/>
<protein>
    <submittedName>
        <fullName evidence="2">Uncharacterized protein</fullName>
    </submittedName>
</protein>
<dbReference type="InterPro" id="IPR035965">
    <property type="entry name" value="PAS-like_dom_sf"/>
</dbReference>
<dbReference type="SUPFAM" id="SSF55785">
    <property type="entry name" value="PYP-like sensor domain (PAS domain)"/>
    <property type="match status" value="1"/>
</dbReference>
<accession>A0A1F7YW69</accession>
<sequence>MTNNTNADEIWGVAWTYIRTVVDTLREPFLVLNGKLQVVSANKTFYSVFQVTPEDTEGHLVYELGNGQWNIPKLKILLEDILPKNTYLEDFRVEHDFPKIGHKVMMLNAREVHGVETQGSIILLAMEDITKQMQLEDQLRDYVKKLNLEVAKKTAELELRVKELERLNEIMMGREVKMSQLKEEIGKLKR</sequence>
<reference evidence="2 3" key="1">
    <citation type="journal article" date="2016" name="Nat. Commun.">
        <title>Thousands of microbial genomes shed light on interconnected biogeochemical processes in an aquifer system.</title>
        <authorList>
            <person name="Anantharaman K."/>
            <person name="Brown C.T."/>
            <person name="Hug L.A."/>
            <person name="Sharon I."/>
            <person name="Castelle C.J."/>
            <person name="Probst A.J."/>
            <person name="Thomas B.C."/>
            <person name="Singh A."/>
            <person name="Wilkins M.J."/>
            <person name="Karaoz U."/>
            <person name="Brodie E.L."/>
            <person name="Williams K.H."/>
            <person name="Hubbard S.S."/>
            <person name="Banfield J.F."/>
        </authorList>
    </citation>
    <scope>NUCLEOTIDE SEQUENCE [LARGE SCALE GENOMIC DNA]</scope>
</reference>
<dbReference type="Gene3D" id="3.30.450.20">
    <property type="entry name" value="PAS domain"/>
    <property type="match status" value="1"/>
</dbReference>
<gene>
    <name evidence="2" type="ORF">A2803_01645</name>
</gene>